<name>A0A9W4THK8_9FLAO</name>
<dbReference type="Proteomes" id="UP001152749">
    <property type="component" value="Chromosome"/>
</dbReference>
<dbReference type="AlphaFoldDB" id="A0A9W4THK8"/>
<protein>
    <recommendedName>
        <fullName evidence="3">KAP NTPase domain-containing protein</fullName>
    </recommendedName>
</protein>
<reference evidence="1" key="1">
    <citation type="submission" date="2022-09" db="EMBL/GenBank/DDBJ databases">
        <authorList>
            <person name="Duchaud E."/>
        </authorList>
    </citation>
    <scope>NUCLEOTIDE SEQUENCE</scope>
    <source>
        <strain evidence="1">TRV642</strain>
    </source>
</reference>
<proteinExistence type="predicted"/>
<evidence type="ECO:0000313" key="2">
    <source>
        <dbReference type="Proteomes" id="UP001152749"/>
    </source>
</evidence>
<evidence type="ECO:0008006" key="3">
    <source>
        <dbReference type="Google" id="ProtNLM"/>
    </source>
</evidence>
<organism evidence="1 2">
    <name type="scientific">Flavobacterium collinsii</name>
    <dbReference type="NCBI Taxonomy" id="1114861"/>
    <lineage>
        <taxon>Bacteria</taxon>
        <taxon>Pseudomonadati</taxon>
        <taxon>Bacteroidota</taxon>
        <taxon>Flavobacteriia</taxon>
        <taxon>Flavobacteriales</taxon>
        <taxon>Flavobacteriaceae</taxon>
        <taxon>Flavobacterium</taxon>
    </lineage>
</organism>
<sequence>MKPIIININDEYKIKIENGNEFKGSIFEEVYNNAAKNLCDIIFQSINNNTYDTYNNIIAFTGERGKGKSSSMISFRNALLDYKNKVKHSSFFNSPDFDNISKSSFAEIDIIDPSLFRGNESLFEIIVAKMFSKFQELIKKENCGISDEDRRTLIKLFQQVFDNLKIINSDKKEIYNLDSLEALSNLAYSSNLRKGFSDLVGKYLNVLDDKKSFLIVSIDDFDLNISKAYEMLEDIRHFLIQKRIILLIACKTEQLKDSIINEIVKEYRYKLNLEQKSKIHNFTSIDERKSSRMDNRKITTDFEITNEFILTELSNKAEKYIEKLIPFNHQIFIPSLTDFCDIHFSSYQEIEDIKFTFFDSNNDDLSKIKNESIIYIGDVDSLRGISLENILEDKNEVLKQELIIDEKLFIEKNVYDCLLKLIYTKSKVFIDKTDYRYQSIFPSTLRELNELIKVFDNENVLENFRKYILNKSINELPENLKKIILDIDKQDFSSLNLHIIHQLVNIEKSFQASNDTNLQIDYHNLNPSLTSIGDVFSIMKLFYENVKSTNIYWYKFLDYLSIYYSVRINQIYTEKPNVLLEYCKGGLYDGEYRIFPVARIITEEGSKNINRDWIEYKLGRKPGHIINSINSIFKSLEETDAYWLAFFIQFFGDPDSINEYSYPYFRKINQGGGIISHLVFSPFAIFTNILFPVEVWNSIFSKDFDFENIIMQDILKWKHEHSKFQILLMNPMFFRELTENLSRYSATAFKSSNIQSYYDTIYVYFNDSLKKAINTLTKKYDYLNLDENCFDSHPIMLHWNRINSIEENKNKMSNIFQAFIKVENIEMLETVEQNSDVDINYLKKKFNYYKSYLLDENENTRSLTHLVNSFQKHTTVYKDLSKIRTDKKKSVMVKKTEAYNYLLNIING</sequence>
<dbReference type="KEGG" id="fcs:TRV642_3573"/>
<evidence type="ECO:0000313" key="1">
    <source>
        <dbReference type="EMBL" id="CAI2768345.1"/>
    </source>
</evidence>
<dbReference type="EMBL" id="OX336425">
    <property type="protein sequence ID" value="CAI2768345.1"/>
    <property type="molecule type" value="Genomic_DNA"/>
</dbReference>
<gene>
    <name evidence="1" type="ORF">TRV642_3573</name>
</gene>
<accession>A0A9W4THK8</accession>
<dbReference type="RefSeq" id="WP_263360980.1">
    <property type="nucleotide sequence ID" value="NZ_OX336425.1"/>
</dbReference>